<proteinExistence type="inferred from homology"/>
<evidence type="ECO:0000313" key="5">
    <source>
        <dbReference type="EMBL" id="GAA1188900.1"/>
    </source>
</evidence>
<keyword evidence="4" id="KW-0812">Transmembrane</keyword>
<feature type="region of interest" description="Disordered" evidence="3">
    <location>
        <begin position="63"/>
        <end position="82"/>
    </location>
</feature>
<keyword evidence="2" id="KW-0408">Iron</keyword>
<dbReference type="PRINTS" id="PR00359">
    <property type="entry name" value="BP450"/>
</dbReference>
<evidence type="ECO:0000256" key="2">
    <source>
        <dbReference type="RuleBase" id="RU000461"/>
    </source>
</evidence>
<dbReference type="PANTHER" id="PTHR46696">
    <property type="entry name" value="P450, PUTATIVE (EUROFUNG)-RELATED"/>
    <property type="match status" value="1"/>
</dbReference>
<evidence type="ECO:0000256" key="4">
    <source>
        <dbReference type="SAM" id="Phobius"/>
    </source>
</evidence>
<feature type="transmembrane region" description="Helical" evidence="4">
    <location>
        <begin position="225"/>
        <end position="249"/>
    </location>
</feature>
<evidence type="ECO:0000313" key="6">
    <source>
        <dbReference type="Proteomes" id="UP001501371"/>
    </source>
</evidence>
<name>A0ABP4FNM4_9ACTN</name>
<comment type="caution">
    <text evidence="5">The sequence shown here is derived from an EMBL/GenBank/DDBJ whole genome shotgun (WGS) entry which is preliminary data.</text>
</comment>
<keyword evidence="2" id="KW-0349">Heme</keyword>
<dbReference type="PROSITE" id="PS00086">
    <property type="entry name" value="CYTOCHROME_P450"/>
    <property type="match status" value="1"/>
</dbReference>
<keyword evidence="4" id="KW-0472">Membrane</keyword>
<dbReference type="Gene3D" id="1.10.630.10">
    <property type="entry name" value="Cytochrome P450"/>
    <property type="match status" value="1"/>
</dbReference>
<keyword evidence="2" id="KW-0479">Metal-binding</keyword>
<reference evidence="6" key="1">
    <citation type="journal article" date="2019" name="Int. J. Syst. Evol. Microbiol.">
        <title>The Global Catalogue of Microorganisms (GCM) 10K type strain sequencing project: providing services to taxonomists for standard genome sequencing and annotation.</title>
        <authorList>
            <consortium name="The Broad Institute Genomics Platform"/>
            <consortium name="The Broad Institute Genome Sequencing Center for Infectious Disease"/>
            <person name="Wu L."/>
            <person name="Ma J."/>
        </authorList>
    </citation>
    <scope>NUCLEOTIDE SEQUENCE [LARGE SCALE GENOMIC DNA]</scope>
    <source>
        <strain evidence="6">JCM 12696</strain>
    </source>
</reference>
<dbReference type="InterPro" id="IPR001128">
    <property type="entry name" value="Cyt_P450"/>
</dbReference>
<dbReference type="Pfam" id="PF00067">
    <property type="entry name" value="p450"/>
    <property type="match status" value="1"/>
</dbReference>
<dbReference type="EMBL" id="BAAAKV010000057">
    <property type="protein sequence ID" value="GAA1188900.1"/>
    <property type="molecule type" value="Genomic_DNA"/>
</dbReference>
<keyword evidence="4" id="KW-1133">Transmembrane helix</keyword>
<dbReference type="RefSeq" id="WP_344281692.1">
    <property type="nucleotide sequence ID" value="NZ_BAAAKV010000057.1"/>
</dbReference>
<dbReference type="SUPFAM" id="SSF48264">
    <property type="entry name" value="Cytochrome P450"/>
    <property type="match status" value="1"/>
</dbReference>
<evidence type="ECO:0000256" key="1">
    <source>
        <dbReference type="ARBA" id="ARBA00010617"/>
    </source>
</evidence>
<keyword evidence="6" id="KW-1185">Reference proteome</keyword>
<dbReference type="InterPro" id="IPR002397">
    <property type="entry name" value="Cyt_P450_B"/>
</dbReference>
<keyword evidence="2" id="KW-0503">Monooxygenase</keyword>
<comment type="similarity">
    <text evidence="1 2">Belongs to the cytochrome P450 family.</text>
</comment>
<dbReference type="PANTHER" id="PTHR46696:SF1">
    <property type="entry name" value="CYTOCHROME P450 YJIB-RELATED"/>
    <property type="match status" value="1"/>
</dbReference>
<evidence type="ECO:0000256" key="3">
    <source>
        <dbReference type="SAM" id="MobiDB-lite"/>
    </source>
</evidence>
<gene>
    <name evidence="5" type="ORF">GCM10009654_53080</name>
</gene>
<dbReference type="InterPro" id="IPR017972">
    <property type="entry name" value="Cyt_P450_CS"/>
</dbReference>
<accession>A0ABP4FNM4</accession>
<sequence>MPRAGELPHYPFGFRGDELADALRGFLADAPVTRVVTNGGWPAWLVTGYAAAREALKDPLLSRSRAADPAMPREEKDPPPLTVVGTMHLLRGAGLREEAVKGMGPRQPHVSLERVREIADTLLARMVARGEPADLVADFALPWAAEVTCELLGLPVRDAPELAGWFGLLATGRAMEEHLFDDWTKAMHHFEERMAVIGTDGLLGRLVALNRSSDRPLGHDDLVEIAVFLFLSGLGNPAAFLALCALVLARDHELAARLRREPEALPRALEELYRWSVMLGDSITRVAAAETVVGGVTVRAGELVLISTDAANRDPAVFDHPERLDIDRPPVPHLRFGRGRHFCPAAALNRAQTEEAVRALLDAVPGLRLAVAPDEIRWREDHAVLLPEAVPVRW</sequence>
<protein>
    <submittedName>
        <fullName evidence="5">Cytochrome P450</fullName>
    </submittedName>
</protein>
<organism evidence="5 6">
    <name type="scientific">Streptomyces hebeiensis</name>
    <dbReference type="NCBI Taxonomy" id="229486"/>
    <lineage>
        <taxon>Bacteria</taxon>
        <taxon>Bacillati</taxon>
        <taxon>Actinomycetota</taxon>
        <taxon>Actinomycetes</taxon>
        <taxon>Kitasatosporales</taxon>
        <taxon>Streptomycetaceae</taxon>
        <taxon>Streptomyces</taxon>
    </lineage>
</organism>
<dbReference type="Proteomes" id="UP001501371">
    <property type="component" value="Unassembled WGS sequence"/>
</dbReference>
<keyword evidence="2" id="KW-0560">Oxidoreductase</keyword>
<dbReference type="InterPro" id="IPR036396">
    <property type="entry name" value="Cyt_P450_sf"/>
</dbReference>